<evidence type="ECO:0000313" key="1">
    <source>
        <dbReference type="EMBL" id="KIK35813.1"/>
    </source>
</evidence>
<dbReference type="AlphaFoldDB" id="A0A0D0AV94"/>
<name>A0A0D0AV94_9AGAM</name>
<dbReference type="HOGENOM" id="CLU_030973_0_0_1"/>
<reference evidence="2" key="2">
    <citation type="submission" date="2015-01" db="EMBL/GenBank/DDBJ databases">
        <title>Evolutionary Origins and Diversification of the Mycorrhizal Mutualists.</title>
        <authorList>
            <consortium name="DOE Joint Genome Institute"/>
            <consortium name="Mycorrhizal Genomics Consortium"/>
            <person name="Kohler A."/>
            <person name="Kuo A."/>
            <person name="Nagy L.G."/>
            <person name="Floudas D."/>
            <person name="Copeland A."/>
            <person name="Barry K.W."/>
            <person name="Cichocki N."/>
            <person name="Veneault-Fourrey C."/>
            <person name="LaButti K."/>
            <person name="Lindquist E.A."/>
            <person name="Lipzen A."/>
            <person name="Lundell T."/>
            <person name="Morin E."/>
            <person name="Murat C."/>
            <person name="Riley R."/>
            <person name="Ohm R."/>
            <person name="Sun H."/>
            <person name="Tunlid A."/>
            <person name="Henrissat B."/>
            <person name="Grigoriev I.V."/>
            <person name="Hibbett D.S."/>
            <person name="Martin F."/>
        </authorList>
    </citation>
    <scope>NUCLEOTIDE SEQUENCE [LARGE SCALE GENOMIC DNA]</scope>
    <source>
        <strain evidence="2">UH-Slu-Lm8-n1</strain>
    </source>
</reference>
<dbReference type="Proteomes" id="UP000054485">
    <property type="component" value="Unassembled WGS sequence"/>
</dbReference>
<dbReference type="STRING" id="930992.A0A0D0AV94"/>
<dbReference type="OrthoDB" id="3269221at2759"/>
<organism evidence="1 2">
    <name type="scientific">Suillus luteus UH-Slu-Lm8-n1</name>
    <dbReference type="NCBI Taxonomy" id="930992"/>
    <lineage>
        <taxon>Eukaryota</taxon>
        <taxon>Fungi</taxon>
        <taxon>Dikarya</taxon>
        <taxon>Basidiomycota</taxon>
        <taxon>Agaricomycotina</taxon>
        <taxon>Agaricomycetes</taxon>
        <taxon>Agaricomycetidae</taxon>
        <taxon>Boletales</taxon>
        <taxon>Suillineae</taxon>
        <taxon>Suillaceae</taxon>
        <taxon>Suillus</taxon>
    </lineage>
</organism>
<reference evidence="1 2" key="1">
    <citation type="submission" date="2014-04" db="EMBL/GenBank/DDBJ databases">
        <authorList>
            <consortium name="DOE Joint Genome Institute"/>
            <person name="Kuo A."/>
            <person name="Ruytinx J."/>
            <person name="Rineau F."/>
            <person name="Colpaert J."/>
            <person name="Kohler A."/>
            <person name="Nagy L.G."/>
            <person name="Floudas D."/>
            <person name="Copeland A."/>
            <person name="Barry K.W."/>
            <person name="Cichocki N."/>
            <person name="Veneault-Fourrey C."/>
            <person name="LaButti K."/>
            <person name="Lindquist E.A."/>
            <person name="Lipzen A."/>
            <person name="Lundell T."/>
            <person name="Morin E."/>
            <person name="Murat C."/>
            <person name="Sun H."/>
            <person name="Tunlid A."/>
            <person name="Henrissat B."/>
            <person name="Grigoriev I.V."/>
            <person name="Hibbett D.S."/>
            <person name="Martin F."/>
            <person name="Nordberg H.P."/>
            <person name="Cantor M.N."/>
            <person name="Hua S.X."/>
        </authorList>
    </citation>
    <scope>NUCLEOTIDE SEQUENCE [LARGE SCALE GENOMIC DNA]</scope>
    <source>
        <strain evidence="1 2">UH-Slu-Lm8-n1</strain>
    </source>
</reference>
<sequence>MLLAGNFDQVGRELPLLRKAMESIKRNADTVIAQKNAITLEIDGLEAQFNSHKPPEMDLCTAVEFDANIHHESPLTQYDEITQIALFIHVMCHGILLFLAFWRSDGSLSSPHENLLRQIPKTFETTLSKFHLTEKTVVYAVCSCCHCTYSPHYADGSTLPTYPECCTHHPTPEAKCSESLLDHGRDGVLRPKKTFVYHDFKDYLAGLLSRADIEAAMDQACDDLQDSISSPHPPLMKHAFEAQFLRQFGGPEPGSLFIDKGDEGRYAFALLQS</sequence>
<keyword evidence="2" id="KW-1185">Reference proteome</keyword>
<dbReference type="EMBL" id="KN835587">
    <property type="protein sequence ID" value="KIK35813.1"/>
    <property type="molecule type" value="Genomic_DNA"/>
</dbReference>
<evidence type="ECO:0000313" key="2">
    <source>
        <dbReference type="Proteomes" id="UP000054485"/>
    </source>
</evidence>
<dbReference type="InParanoid" id="A0A0D0AV94"/>
<accession>A0A0D0AV94</accession>
<gene>
    <name evidence="1" type="ORF">CY34DRAFT_16797</name>
</gene>
<proteinExistence type="predicted"/>
<protein>
    <submittedName>
        <fullName evidence="1">Uncharacterized protein</fullName>
    </submittedName>
</protein>